<evidence type="ECO:0000256" key="4">
    <source>
        <dbReference type="ARBA" id="ARBA00022777"/>
    </source>
</evidence>
<evidence type="ECO:0000256" key="8">
    <source>
        <dbReference type="ARBA" id="ARBA00023277"/>
    </source>
</evidence>
<reference evidence="11 12" key="1">
    <citation type="journal article" date="2013" name="ISME J.">
        <title>A metabolic model for members of the genus Tetrasphaera involved in enhanced biological phosphorus removal.</title>
        <authorList>
            <person name="Kristiansen R."/>
            <person name="Nguyen H.T.T."/>
            <person name="Saunders A.M."/>
            <person name="Nielsen J.L."/>
            <person name="Wimmer R."/>
            <person name="Le V.Q."/>
            <person name="McIlroy S.J."/>
            <person name="Petrovski S."/>
            <person name="Seviour R.J."/>
            <person name="Calteau A."/>
            <person name="Nielsen K.L."/>
            <person name="Nielsen P.H."/>
        </authorList>
    </citation>
    <scope>NUCLEOTIDE SEQUENCE [LARGE SCALE GENOMIC DNA]</scope>
    <source>
        <strain evidence="11 12">Ben 74</strain>
    </source>
</reference>
<dbReference type="PANTHER" id="PTHR10584:SF166">
    <property type="entry name" value="RIBOKINASE"/>
    <property type="match status" value="1"/>
</dbReference>
<comment type="catalytic activity">
    <reaction evidence="9">
        <text>D-ribose + ATP = D-ribose 5-phosphate + ADP + H(+)</text>
        <dbReference type="Rhea" id="RHEA:13697"/>
        <dbReference type="ChEBI" id="CHEBI:15378"/>
        <dbReference type="ChEBI" id="CHEBI:30616"/>
        <dbReference type="ChEBI" id="CHEBI:47013"/>
        <dbReference type="ChEBI" id="CHEBI:78346"/>
        <dbReference type="ChEBI" id="CHEBI:456216"/>
        <dbReference type="EC" id="2.7.1.15"/>
    </reaction>
</comment>
<feature type="binding site" evidence="9">
    <location>
        <begin position="11"/>
        <end position="13"/>
    </location>
    <ligand>
        <name>substrate</name>
    </ligand>
</feature>
<dbReference type="InterPro" id="IPR002139">
    <property type="entry name" value="Ribo/fructo_kinase"/>
</dbReference>
<feature type="binding site" evidence="9">
    <location>
        <position position="230"/>
    </location>
    <ligand>
        <name>K(+)</name>
        <dbReference type="ChEBI" id="CHEBI:29103"/>
    </ligand>
</feature>
<dbReference type="RefSeq" id="WP_048548030.1">
    <property type="nucleotide sequence ID" value="NZ_HF571038.1"/>
</dbReference>
<feature type="active site" description="Proton acceptor" evidence="9">
    <location>
        <position position="234"/>
    </location>
</feature>
<dbReference type="Gene3D" id="3.40.1190.20">
    <property type="match status" value="1"/>
</dbReference>
<feature type="domain" description="Carbohydrate kinase PfkB" evidence="10">
    <location>
        <begin position="2"/>
        <end position="275"/>
    </location>
</feature>
<dbReference type="PRINTS" id="PR00990">
    <property type="entry name" value="RIBOKINASE"/>
</dbReference>
<keyword evidence="9" id="KW-0963">Cytoplasm</keyword>
<evidence type="ECO:0000313" key="11">
    <source>
        <dbReference type="EMBL" id="CCI51631.1"/>
    </source>
</evidence>
<dbReference type="GO" id="GO:0004747">
    <property type="term" value="F:ribokinase activity"/>
    <property type="evidence" value="ECO:0007669"/>
    <property type="project" value="UniProtKB-UniRule"/>
</dbReference>
<dbReference type="InterPro" id="IPR011611">
    <property type="entry name" value="PfkB_dom"/>
</dbReference>
<dbReference type="AlphaFoldDB" id="A0A077M350"/>
<dbReference type="EC" id="2.7.1.15" evidence="9"/>
<keyword evidence="6 9" id="KW-0460">Magnesium</keyword>
<dbReference type="OrthoDB" id="9775849at2"/>
<evidence type="ECO:0000256" key="7">
    <source>
        <dbReference type="ARBA" id="ARBA00022958"/>
    </source>
</evidence>
<dbReference type="SUPFAM" id="SSF53613">
    <property type="entry name" value="Ribokinase-like"/>
    <property type="match status" value="1"/>
</dbReference>
<comment type="subunit">
    <text evidence="9">Homodimer.</text>
</comment>
<feature type="binding site" evidence="9">
    <location>
        <position position="234"/>
    </location>
    <ligand>
        <name>substrate</name>
    </ligand>
</feature>
<keyword evidence="8 9" id="KW-0119">Carbohydrate metabolism</keyword>
<dbReference type="STRING" id="1193518.BN13_1110004"/>
<dbReference type="Pfam" id="PF00294">
    <property type="entry name" value="PfkB"/>
    <property type="match status" value="1"/>
</dbReference>
<evidence type="ECO:0000256" key="1">
    <source>
        <dbReference type="ARBA" id="ARBA00022679"/>
    </source>
</evidence>
<feature type="binding site" evidence="9">
    <location>
        <position position="267"/>
    </location>
    <ligand>
        <name>K(+)</name>
        <dbReference type="ChEBI" id="CHEBI:29103"/>
    </ligand>
</feature>
<comment type="function">
    <text evidence="9">Catalyzes the phosphorylation of ribose at O-5 in a reaction requiring ATP and magnesium. The resulting D-ribose-5-phosphate can then be used either for sythesis of nucleotides, histidine, and tryptophan, or as a component of the pentose phosphate pathway.</text>
</comment>
<evidence type="ECO:0000256" key="6">
    <source>
        <dbReference type="ARBA" id="ARBA00022842"/>
    </source>
</evidence>
<protein>
    <recommendedName>
        <fullName evidence="9">Ribokinase</fullName>
        <shortName evidence="9">RK</shortName>
        <ecNumber evidence="9">2.7.1.15</ecNumber>
    </recommendedName>
</protein>
<keyword evidence="3 9" id="KW-0547">Nucleotide-binding</keyword>
<feature type="binding site" evidence="9">
    <location>
        <position position="183"/>
    </location>
    <ligand>
        <name>ATP</name>
        <dbReference type="ChEBI" id="CHEBI:30616"/>
    </ligand>
</feature>
<feature type="binding site" evidence="9">
    <location>
        <begin position="203"/>
        <end position="208"/>
    </location>
    <ligand>
        <name>ATP</name>
        <dbReference type="ChEBI" id="CHEBI:30616"/>
    </ligand>
</feature>
<name>A0A077M350_9MICO</name>
<feature type="binding site" evidence="9">
    <location>
        <position position="139"/>
    </location>
    <ligand>
        <name>substrate</name>
    </ligand>
</feature>
<comment type="caution">
    <text evidence="11">The sequence shown here is derived from an EMBL/GenBank/DDBJ whole genome shotgun (WGS) entry which is preliminary data.</text>
</comment>
<dbReference type="UniPathway" id="UPA00916">
    <property type="reaction ID" value="UER00889"/>
</dbReference>
<feature type="binding site" evidence="9">
    <location>
        <position position="228"/>
    </location>
    <ligand>
        <name>K(+)</name>
        <dbReference type="ChEBI" id="CHEBI:29103"/>
    </ligand>
</feature>
<sequence>MGRVVVVGSLNVDHIAHVESHAKPGETLLARDYEQQFGGKGANQAVAAAAAGADVLMVGCVGDDSLGESYAARLAARGIDTTYLTRDAHKPTGAAYITVDESRENIIIVVPGANDSAAARWPDGFPTLQRDDVVLLSLEIPLTAVAWAAERAHEHGARVVINIAPYAELPSSVLALADPIVANEHEALQLADSGAGVGSLLVTMGGNGAVWDGLFEPAVPLAPEDILDTTGAGDAFVGALCAALAAGADRAEAMRRAAAAGAAAVGHRGAQPPVEQPD</sequence>
<dbReference type="EMBL" id="CAJC01000015">
    <property type="protein sequence ID" value="CCI51631.1"/>
    <property type="molecule type" value="Genomic_DNA"/>
</dbReference>
<dbReference type="GO" id="GO:0046872">
    <property type="term" value="F:metal ion binding"/>
    <property type="evidence" value="ECO:0007669"/>
    <property type="project" value="UniProtKB-KW"/>
</dbReference>
<keyword evidence="2 9" id="KW-0479">Metal-binding</keyword>
<dbReference type="InterPro" id="IPR011877">
    <property type="entry name" value="Ribokinase"/>
</dbReference>
<dbReference type="GO" id="GO:0005829">
    <property type="term" value="C:cytosol"/>
    <property type="evidence" value="ECO:0007669"/>
    <property type="project" value="TreeGrafter"/>
</dbReference>
<dbReference type="HAMAP" id="MF_01987">
    <property type="entry name" value="Ribokinase"/>
    <property type="match status" value="1"/>
</dbReference>
<keyword evidence="7 9" id="KW-0630">Potassium</keyword>
<dbReference type="GO" id="GO:0019303">
    <property type="term" value="P:D-ribose catabolic process"/>
    <property type="evidence" value="ECO:0007669"/>
    <property type="project" value="UniProtKB-UniRule"/>
</dbReference>
<dbReference type="InterPro" id="IPR029056">
    <property type="entry name" value="Ribokinase-like"/>
</dbReference>
<evidence type="ECO:0000256" key="5">
    <source>
        <dbReference type="ARBA" id="ARBA00022840"/>
    </source>
</evidence>
<dbReference type="Proteomes" id="UP000035720">
    <property type="component" value="Unassembled WGS sequence"/>
</dbReference>
<feature type="binding site" evidence="9">
    <location>
        <position position="269"/>
    </location>
    <ligand>
        <name>K(+)</name>
        <dbReference type="ChEBI" id="CHEBI:29103"/>
    </ligand>
</feature>
<evidence type="ECO:0000259" key="10">
    <source>
        <dbReference type="Pfam" id="PF00294"/>
    </source>
</evidence>
<gene>
    <name evidence="9 11" type="primary">rbsK</name>
    <name evidence="11" type="ORF">BN13_1110004</name>
</gene>
<comment type="subcellular location">
    <subcellularLocation>
        <location evidence="9">Cytoplasm</location>
    </subcellularLocation>
</comment>
<dbReference type="PANTHER" id="PTHR10584">
    <property type="entry name" value="SUGAR KINASE"/>
    <property type="match status" value="1"/>
</dbReference>
<evidence type="ECO:0000313" key="12">
    <source>
        <dbReference type="Proteomes" id="UP000035720"/>
    </source>
</evidence>
<feature type="binding site" evidence="9">
    <location>
        <position position="264"/>
    </location>
    <ligand>
        <name>K(+)</name>
        <dbReference type="ChEBI" id="CHEBI:29103"/>
    </ligand>
</feature>
<evidence type="ECO:0000256" key="9">
    <source>
        <dbReference type="HAMAP-Rule" id="MF_01987"/>
    </source>
</evidence>
<keyword evidence="5 9" id="KW-0067">ATP-binding</keyword>
<keyword evidence="1 9" id="KW-0808">Transferase</keyword>
<comment type="cofactor">
    <cofactor evidence="9">
        <name>Mg(2+)</name>
        <dbReference type="ChEBI" id="CHEBI:18420"/>
    </cofactor>
    <text evidence="9">Requires a divalent cation, most likely magnesium in vivo, as an electrophilic catalyst to aid phosphoryl group transfer. It is the chelate of the metal and the nucleotide that is the actual substrate.</text>
</comment>
<comment type="similarity">
    <text evidence="9">Belongs to the carbohydrate kinase PfkB family. Ribokinase subfamily.</text>
</comment>
<keyword evidence="12" id="KW-1185">Reference proteome</keyword>
<comment type="pathway">
    <text evidence="9">Carbohydrate metabolism; D-ribose degradation; D-ribose 5-phosphate from beta-D-ribopyranose: step 2/2.</text>
</comment>
<feature type="binding site" evidence="9">
    <location>
        <begin position="39"/>
        <end position="43"/>
    </location>
    <ligand>
        <name>substrate</name>
    </ligand>
</feature>
<organism evidence="11 12">
    <name type="scientific">Nostocoides jenkinsii Ben 74</name>
    <dbReference type="NCBI Taxonomy" id="1193518"/>
    <lineage>
        <taxon>Bacteria</taxon>
        <taxon>Bacillati</taxon>
        <taxon>Actinomycetota</taxon>
        <taxon>Actinomycetes</taxon>
        <taxon>Micrococcales</taxon>
        <taxon>Intrasporangiaceae</taxon>
        <taxon>Nostocoides</taxon>
    </lineage>
</organism>
<dbReference type="GO" id="GO:0005524">
    <property type="term" value="F:ATP binding"/>
    <property type="evidence" value="ECO:0007669"/>
    <property type="project" value="UniProtKB-UniRule"/>
</dbReference>
<comment type="activity regulation">
    <text evidence="9">Activated by a monovalent cation that binds near, but not in, the active site. The most likely occupant of the site in vivo is potassium. Ion binding induces a conformational change that may alter substrate affinity.</text>
</comment>
<feature type="binding site" evidence="9">
    <location>
        <begin position="233"/>
        <end position="234"/>
    </location>
    <ligand>
        <name>ATP</name>
        <dbReference type="ChEBI" id="CHEBI:30616"/>
    </ligand>
</feature>
<accession>A0A077M350</accession>
<proteinExistence type="inferred from homology"/>
<evidence type="ECO:0000256" key="2">
    <source>
        <dbReference type="ARBA" id="ARBA00022723"/>
    </source>
</evidence>
<comment type="caution">
    <text evidence="9">Lacks conserved residue(s) required for the propagation of feature annotation.</text>
</comment>
<evidence type="ECO:0000256" key="3">
    <source>
        <dbReference type="ARBA" id="ARBA00022741"/>
    </source>
</evidence>
<keyword evidence="4 9" id="KW-0418">Kinase</keyword>